<dbReference type="OrthoDB" id="9792003at2"/>
<dbReference type="AlphaFoldDB" id="A0A433JTA2"/>
<dbReference type="PANTHER" id="PTHR43669:SF3">
    <property type="entry name" value="ALCOHOL DEHYDROGENASE, PUTATIVE (AFU_ORTHOLOGUE AFUA_3G03445)-RELATED"/>
    <property type="match status" value="1"/>
</dbReference>
<dbReference type="Proteomes" id="UP000274909">
    <property type="component" value="Unassembled WGS sequence"/>
</dbReference>
<evidence type="ECO:0000313" key="5">
    <source>
        <dbReference type="Proteomes" id="UP000274909"/>
    </source>
</evidence>
<dbReference type="Gene3D" id="3.40.50.720">
    <property type="entry name" value="NAD(P)-binding Rossmann-like Domain"/>
    <property type="match status" value="1"/>
</dbReference>
<evidence type="ECO:0000256" key="1">
    <source>
        <dbReference type="ARBA" id="ARBA00006484"/>
    </source>
</evidence>
<dbReference type="PANTHER" id="PTHR43669">
    <property type="entry name" value="5-KETO-D-GLUCONATE 5-REDUCTASE"/>
    <property type="match status" value="1"/>
</dbReference>
<comment type="caution">
    <text evidence="4">The sequence shown here is derived from an EMBL/GenBank/DDBJ whole genome shotgun (WGS) entry which is preliminary data.</text>
</comment>
<gene>
    <name evidence="4" type="ORF">ELQ94_06780</name>
</gene>
<sequence length="265" mass="27864">MNARMETGGSDMTVPGPLTGRVAVVFGATGWIGRAICTQFVRAGASIVMVGRDSERLDQMHQQLGGGDRIMPAVADVTSPLDVDDARRAAIEHFGHVDLLVVSSGVISGSAFEDGVPGDWAQMIDVNLRGLLHASQAFAEPLLTAADHGGPADMVFIGAVSTDVHAPRFAVFNAVSAAIKQLARTLRYEYGPRGMRVHIIEPGFGVDPNQVSREELASQPSRPRSRESSPVTPETIAAVVALAASLPHGANLAEALLLPTEKVSS</sequence>
<keyword evidence="2" id="KW-0560">Oxidoreductase</keyword>
<evidence type="ECO:0000313" key="4">
    <source>
        <dbReference type="EMBL" id="RUR01215.1"/>
    </source>
</evidence>
<name>A0A433JTA2_9MICO</name>
<proteinExistence type="inferred from homology"/>
<dbReference type="GO" id="GO:0016491">
    <property type="term" value="F:oxidoreductase activity"/>
    <property type="evidence" value="ECO:0007669"/>
    <property type="project" value="UniProtKB-KW"/>
</dbReference>
<protein>
    <submittedName>
        <fullName evidence="4">SDR family NAD(P)-dependent oxidoreductase</fullName>
    </submittedName>
</protein>
<dbReference type="InterPro" id="IPR002347">
    <property type="entry name" value="SDR_fam"/>
</dbReference>
<accession>A0A433JTA2</accession>
<evidence type="ECO:0000256" key="2">
    <source>
        <dbReference type="ARBA" id="ARBA00023002"/>
    </source>
</evidence>
<comment type="similarity">
    <text evidence="1">Belongs to the short-chain dehydrogenases/reductases (SDR) family.</text>
</comment>
<organism evidence="4 5">
    <name type="scientific">Labedella endophytica</name>
    <dbReference type="NCBI Taxonomy" id="1523160"/>
    <lineage>
        <taxon>Bacteria</taxon>
        <taxon>Bacillati</taxon>
        <taxon>Actinomycetota</taxon>
        <taxon>Actinomycetes</taxon>
        <taxon>Micrococcales</taxon>
        <taxon>Microbacteriaceae</taxon>
        <taxon>Labedella</taxon>
    </lineage>
</organism>
<dbReference type="SUPFAM" id="SSF51735">
    <property type="entry name" value="NAD(P)-binding Rossmann-fold domains"/>
    <property type="match status" value="1"/>
</dbReference>
<keyword evidence="5" id="KW-1185">Reference proteome</keyword>
<reference evidence="4 5" key="1">
    <citation type="submission" date="2018-12" db="EMBL/GenBank/DDBJ databases">
        <authorList>
            <person name="Li F."/>
        </authorList>
    </citation>
    <scope>NUCLEOTIDE SEQUENCE [LARGE SCALE GENOMIC DNA]</scope>
    <source>
        <strain evidence="4 5">EGI 6500705</strain>
    </source>
</reference>
<dbReference type="EMBL" id="RZGZ01000002">
    <property type="protein sequence ID" value="RUR01215.1"/>
    <property type="molecule type" value="Genomic_DNA"/>
</dbReference>
<dbReference type="Pfam" id="PF00106">
    <property type="entry name" value="adh_short"/>
    <property type="match status" value="1"/>
</dbReference>
<dbReference type="InterPro" id="IPR036291">
    <property type="entry name" value="NAD(P)-bd_dom_sf"/>
</dbReference>
<dbReference type="CDD" id="cd05233">
    <property type="entry name" value="SDR_c"/>
    <property type="match status" value="1"/>
</dbReference>
<evidence type="ECO:0000256" key="3">
    <source>
        <dbReference type="SAM" id="MobiDB-lite"/>
    </source>
</evidence>
<dbReference type="PRINTS" id="PR00081">
    <property type="entry name" value="GDHRDH"/>
</dbReference>
<feature type="region of interest" description="Disordered" evidence="3">
    <location>
        <begin position="213"/>
        <end position="232"/>
    </location>
</feature>